<name>A0AAE3VR91_9HYPH</name>
<evidence type="ECO:0000313" key="2">
    <source>
        <dbReference type="EMBL" id="MDQ0316730.1"/>
    </source>
</evidence>
<keyword evidence="1" id="KW-1133">Transmembrane helix</keyword>
<feature type="transmembrane region" description="Helical" evidence="1">
    <location>
        <begin position="104"/>
        <end position="123"/>
    </location>
</feature>
<comment type="caution">
    <text evidence="2">The sequence shown here is derived from an EMBL/GenBank/DDBJ whole genome shotgun (WGS) entry which is preliminary data.</text>
</comment>
<dbReference type="Pfam" id="PF14248">
    <property type="entry name" value="DUF4345"/>
    <property type="match status" value="1"/>
</dbReference>
<sequence>MTMPNSKRLLQAMVAVLALVPVSAGLAGVLLGPSAFAPSGDWPVDLDSHFHYLSGIFLAIGLAFWATVPAIERKTTLFRLAAAAVVLGGAARLLSLVVDGVPSPPHLVGLCLELVVTPLLVVWQARVARATD</sequence>
<gene>
    <name evidence="2" type="ORF">J2S73_003206</name>
</gene>
<dbReference type="EMBL" id="JAUSUL010000003">
    <property type="protein sequence ID" value="MDQ0316730.1"/>
    <property type="molecule type" value="Genomic_DNA"/>
</dbReference>
<evidence type="ECO:0008006" key="4">
    <source>
        <dbReference type="Google" id="ProtNLM"/>
    </source>
</evidence>
<keyword evidence="1" id="KW-0472">Membrane</keyword>
<keyword evidence="3" id="KW-1185">Reference proteome</keyword>
<proteinExistence type="predicted"/>
<reference evidence="2" key="1">
    <citation type="submission" date="2023-07" db="EMBL/GenBank/DDBJ databases">
        <title>Genomic Encyclopedia of Type Strains, Phase IV (KMG-IV): sequencing the most valuable type-strain genomes for metagenomic binning, comparative biology and taxonomic classification.</title>
        <authorList>
            <person name="Goeker M."/>
        </authorList>
    </citation>
    <scope>NUCLEOTIDE SEQUENCE</scope>
    <source>
        <strain evidence="2">DSM 21202</strain>
    </source>
</reference>
<protein>
    <recommendedName>
        <fullName evidence="4">DUF4345 domain-containing protein</fullName>
    </recommendedName>
</protein>
<dbReference type="AlphaFoldDB" id="A0AAE3VR91"/>
<evidence type="ECO:0000256" key="1">
    <source>
        <dbReference type="SAM" id="Phobius"/>
    </source>
</evidence>
<keyword evidence="1" id="KW-0812">Transmembrane</keyword>
<dbReference type="Proteomes" id="UP001229244">
    <property type="component" value="Unassembled WGS sequence"/>
</dbReference>
<evidence type="ECO:0000313" key="3">
    <source>
        <dbReference type="Proteomes" id="UP001229244"/>
    </source>
</evidence>
<organism evidence="2 3">
    <name type="scientific">Amorphus orientalis</name>
    <dbReference type="NCBI Taxonomy" id="649198"/>
    <lineage>
        <taxon>Bacteria</taxon>
        <taxon>Pseudomonadati</taxon>
        <taxon>Pseudomonadota</taxon>
        <taxon>Alphaproteobacteria</taxon>
        <taxon>Hyphomicrobiales</taxon>
        <taxon>Amorphaceae</taxon>
        <taxon>Amorphus</taxon>
    </lineage>
</organism>
<feature type="transmembrane region" description="Helical" evidence="1">
    <location>
        <begin position="49"/>
        <end position="68"/>
    </location>
</feature>
<feature type="transmembrane region" description="Helical" evidence="1">
    <location>
        <begin position="80"/>
        <end position="98"/>
    </location>
</feature>
<dbReference type="InterPro" id="IPR025597">
    <property type="entry name" value="DUF4345"/>
</dbReference>
<accession>A0AAE3VR91</accession>